<evidence type="ECO:0000256" key="2">
    <source>
        <dbReference type="ARBA" id="ARBA00023157"/>
    </source>
</evidence>
<protein>
    <submittedName>
        <fullName evidence="3">Uncharacterized protein</fullName>
    </submittedName>
</protein>
<organism evidence="3">
    <name type="scientific">Anopheles atroparvus</name>
    <name type="common">European mosquito</name>
    <dbReference type="NCBI Taxonomy" id="41427"/>
    <lineage>
        <taxon>Eukaryota</taxon>
        <taxon>Metazoa</taxon>
        <taxon>Ecdysozoa</taxon>
        <taxon>Arthropoda</taxon>
        <taxon>Hexapoda</taxon>
        <taxon>Insecta</taxon>
        <taxon>Pterygota</taxon>
        <taxon>Neoptera</taxon>
        <taxon>Endopterygota</taxon>
        <taxon>Diptera</taxon>
        <taxon>Nematocera</taxon>
        <taxon>Culicoidea</taxon>
        <taxon>Culicidae</taxon>
        <taxon>Anophelinae</taxon>
        <taxon>Anopheles</taxon>
    </lineage>
</organism>
<dbReference type="SUPFAM" id="SSF57567">
    <property type="entry name" value="Serine protease inhibitors"/>
    <property type="match status" value="1"/>
</dbReference>
<keyword evidence="2" id="KW-1015">Disulfide bond</keyword>
<dbReference type="STRING" id="41427.A0A182IL73"/>
<dbReference type="AlphaFoldDB" id="A0A182IL73"/>
<dbReference type="InterPro" id="IPR002919">
    <property type="entry name" value="TIL_dom"/>
</dbReference>
<sequence>MRAIFALLFVAIFALLGDAATTCGENETFQRCGTGCERRCDNPDDWNTPCELPCVDKCFCNEGFLRHVDGECVRAWRCDPTSRR</sequence>
<keyword evidence="1" id="KW-0646">Protease inhibitor</keyword>
<evidence type="ECO:0000313" key="3">
    <source>
        <dbReference type="EnsemblMetazoa" id="AATE001236-PA.1"/>
    </source>
</evidence>
<dbReference type="VEuPathDB" id="VectorBase:AATE001236"/>
<dbReference type="PANTHER" id="PTHR23259">
    <property type="entry name" value="RIDDLE"/>
    <property type="match status" value="1"/>
</dbReference>
<dbReference type="Pfam" id="PF01826">
    <property type="entry name" value="TIL"/>
    <property type="match status" value="1"/>
</dbReference>
<dbReference type="InterPro" id="IPR051368">
    <property type="entry name" value="SerProtInhib-TIL_Domain"/>
</dbReference>
<evidence type="ECO:0000256" key="1">
    <source>
        <dbReference type="ARBA" id="ARBA00022690"/>
    </source>
</evidence>
<dbReference type="EnsemblMetazoa" id="AATE001236-RA">
    <property type="protein sequence ID" value="AATE001236-PA.1"/>
    <property type="gene ID" value="AATE001236"/>
</dbReference>
<dbReference type="InterPro" id="IPR036084">
    <property type="entry name" value="Ser_inhib-like_sf"/>
</dbReference>
<dbReference type="Gene3D" id="2.10.25.10">
    <property type="entry name" value="Laminin"/>
    <property type="match status" value="1"/>
</dbReference>
<dbReference type="CDD" id="cd19941">
    <property type="entry name" value="TIL"/>
    <property type="match status" value="1"/>
</dbReference>
<proteinExistence type="predicted"/>
<dbReference type="PANTHER" id="PTHR23259:SF69">
    <property type="entry name" value="GEO11767P1-RELATED"/>
    <property type="match status" value="1"/>
</dbReference>
<accession>A0A182IL73</accession>
<name>A0A182IL73_ANOAO</name>
<reference evidence="3" key="1">
    <citation type="submission" date="2022-08" db="UniProtKB">
        <authorList>
            <consortium name="EnsemblMetazoa"/>
        </authorList>
    </citation>
    <scope>IDENTIFICATION</scope>
    <source>
        <strain evidence="3">EBRO</strain>
    </source>
</reference>
<dbReference type="GO" id="GO:0030414">
    <property type="term" value="F:peptidase inhibitor activity"/>
    <property type="evidence" value="ECO:0007669"/>
    <property type="project" value="UniProtKB-KW"/>
</dbReference>